<gene>
    <name evidence="1" type="ORF">METZ01_LOCUS46743</name>
</gene>
<dbReference type="AlphaFoldDB" id="A0A381RS44"/>
<sequence length="28" mass="3062">MESAELYVPVELLATAVYTQVNLAHSRG</sequence>
<protein>
    <submittedName>
        <fullName evidence="1">Uncharacterized protein</fullName>
    </submittedName>
</protein>
<proteinExistence type="predicted"/>
<organism evidence="1">
    <name type="scientific">marine metagenome</name>
    <dbReference type="NCBI Taxonomy" id="408172"/>
    <lineage>
        <taxon>unclassified sequences</taxon>
        <taxon>metagenomes</taxon>
        <taxon>ecological metagenomes</taxon>
    </lineage>
</organism>
<reference evidence="1" key="1">
    <citation type="submission" date="2018-05" db="EMBL/GenBank/DDBJ databases">
        <authorList>
            <person name="Lanie J.A."/>
            <person name="Ng W.-L."/>
            <person name="Kazmierczak K.M."/>
            <person name="Andrzejewski T.M."/>
            <person name="Davidsen T.M."/>
            <person name="Wayne K.J."/>
            <person name="Tettelin H."/>
            <person name="Glass J.I."/>
            <person name="Rusch D."/>
            <person name="Podicherti R."/>
            <person name="Tsui H.-C.T."/>
            <person name="Winkler M.E."/>
        </authorList>
    </citation>
    <scope>NUCLEOTIDE SEQUENCE</scope>
</reference>
<name>A0A381RS44_9ZZZZ</name>
<accession>A0A381RS44</accession>
<evidence type="ECO:0000313" key="1">
    <source>
        <dbReference type="EMBL" id="SUZ93889.1"/>
    </source>
</evidence>
<dbReference type="EMBL" id="UINC01002185">
    <property type="protein sequence ID" value="SUZ93889.1"/>
    <property type="molecule type" value="Genomic_DNA"/>
</dbReference>